<gene>
    <name evidence="7" type="ORF">GHC57_13350</name>
</gene>
<dbReference type="Pfam" id="PF00892">
    <property type="entry name" value="EamA"/>
    <property type="match status" value="2"/>
</dbReference>
<keyword evidence="2 5" id="KW-0812">Transmembrane</keyword>
<feature type="transmembrane region" description="Helical" evidence="5">
    <location>
        <begin position="160"/>
        <end position="179"/>
    </location>
</feature>
<feature type="transmembrane region" description="Helical" evidence="5">
    <location>
        <begin position="191"/>
        <end position="211"/>
    </location>
</feature>
<feature type="transmembrane region" description="Helical" evidence="5">
    <location>
        <begin position="223"/>
        <end position="244"/>
    </location>
</feature>
<dbReference type="InterPro" id="IPR037185">
    <property type="entry name" value="EmrE-like"/>
</dbReference>
<dbReference type="AlphaFoldDB" id="A0A7X1ZFA0"/>
<reference evidence="7 8" key="1">
    <citation type="submission" date="2019-10" db="EMBL/GenBank/DDBJ databases">
        <title>Draft whole-genome sequence of the purple nonsulfur photosynthetic bacterium Roseospira navarrensis DSM 15114.</title>
        <authorList>
            <person name="Kyndt J.A."/>
            <person name="Meyer T.E."/>
        </authorList>
    </citation>
    <scope>NUCLEOTIDE SEQUENCE [LARGE SCALE GENOMIC DNA]</scope>
    <source>
        <strain evidence="7 8">DSM 15114</strain>
    </source>
</reference>
<protein>
    <submittedName>
        <fullName evidence="7">EamA family transporter</fullName>
    </submittedName>
</protein>
<dbReference type="SUPFAM" id="SSF103481">
    <property type="entry name" value="Multidrug resistance efflux transporter EmrE"/>
    <property type="match status" value="2"/>
</dbReference>
<evidence type="ECO:0000313" key="7">
    <source>
        <dbReference type="EMBL" id="MQX37505.1"/>
    </source>
</evidence>
<dbReference type="PANTHER" id="PTHR32322:SF9">
    <property type="entry name" value="AMINO-ACID METABOLITE EFFLUX PUMP-RELATED"/>
    <property type="match status" value="1"/>
</dbReference>
<organism evidence="7 8">
    <name type="scientific">Roseospira navarrensis</name>
    <dbReference type="NCBI Taxonomy" id="140058"/>
    <lineage>
        <taxon>Bacteria</taxon>
        <taxon>Pseudomonadati</taxon>
        <taxon>Pseudomonadota</taxon>
        <taxon>Alphaproteobacteria</taxon>
        <taxon>Rhodospirillales</taxon>
        <taxon>Rhodospirillaceae</taxon>
        <taxon>Roseospira</taxon>
    </lineage>
</organism>
<evidence type="ECO:0000256" key="1">
    <source>
        <dbReference type="ARBA" id="ARBA00004141"/>
    </source>
</evidence>
<evidence type="ECO:0000256" key="4">
    <source>
        <dbReference type="ARBA" id="ARBA00023136"/>
    </source>
</evidence>
<dbReference type="Proteomes" id="UP000434582">
    <property type="component" value="Unassembled WGS sequence"/>
</dbReference>
<feature type="transmembrane region" description="Helical" evidence="5">
    <location>
        <begin position="43"/>
        <end position="61"/>
    </location>
</feature>
<name>A0A7X1ZFA0_9PROT</name>
<comment type="subcellular location">
    <subcellularLocation>
        <location evidence="1">Membrane</location>
        <topology evidence="1">Multi-pass membrane protein</topology>
    </subcellularLocation>
</comment>
<evidence type="ECO:0000256" key="3">
    <source>
        <dbReference type="ARBA" id="ARBA00022989"/>
    </source>
</evidence>
<accession>A0A7X1ZFA0</accession>
<feature type="domain" description="EamA" evidence="6">
    <location>
        <begin position="164"/>
        <end position="295"/>
    </location>
</feature>
<keyword evidence="4 5" id="KW-0472">Membrane</keyword>
<dbReference type="InterPro" id="IPR000620">
    <property type="entry name" value="EamA_dom"/>
</dbReference>
<feature type="transmembrane region" description="Helical" evidence="5">
    <location>
        <begin position="107"/>
        <end position="125"/>
    </location>
</feature>
<proteinExistence type="predicted"/>
<feature type="transmembrane region" description="Helical" evidence="5">
    <location>
        <begin position="134"/>
        <end position="154"/>
    </location>
</feature>
<evidence type="ECO:0000313" key="8">
    <source>
        <dbReference type="Proteomes" id="UP000434582"/>
    </source>
</evidence>
<feature type="transmembrane region" description="Helical" evidence="5">
    <location>
        <begin position="256"/>
        <end position="275"/>
    </location>
</feature>
<dbReference type="PANTHER" id="PTHR32322">
    <property type="entry name" value="INNER MEMBRANE TRANSPORTER"/>
    <property type="match status" value="1"/>
</dbReference>
<dbReference type="RefSeq" id="WP_153345048.1">
    <property type="nucleotide sequence ID" value="NZ_WIVE01000045.1"/>
</dbReference>
<feature type="domain" description="EamA" evidence="6">
    <location>
        <begin position="18"/>
        <end position="148"/>
    </location>
</feature>
<comment type="caution">
    <text evidence="7">The sequence shown here is derived from an EMBL/GenBank/DDBJ whole genome shotgun (WGS) entry which is preliminary data.</text>
</comment>
<feature type="transmembrane region" description="Helical" evidence="5">
    <location>
        <begin position="73"/>
        <end position="95"/>
    </location>
</feature>
<evidence type="ECO:0000256" key="5">
    <source>
        <dbReference type="SAM" id="Phobius"/>
    </source>
</evidence>
<evidence type="ECO:0000259" key="6">
    <source>
        <dbReference type="Pfam" id="PF00892"/>
    </source>
</evidence>
<keyword evidence="8" id="KW-1185">Reference proteome</keyword>
<dbReference type="EMBL" id="WIVE01000045">
    <property type="protein sequence ID" value="MQX37505.1"/>
    <property type="molecule type" value="Genomic_DNA"/>
</dbReference>
<evidence type="ECO:0000256" key="2">
    <source>
        <dbReference type="ARBA" id="ARBA00022692"/>
    </source>
</evidence>
<dbReference type="InterPro" id="IPR050638">
    <property type="entry name" value="AA-Vitamin_Transporters"/>
</dbReference>
<dbReference type="OrthoDB" id="9810556at2"/>
<dbReference type="GO" id="GO:0016020">
    <property type="term" value="C:membrane"/>
    <property type="evidence" value="ECO:0007669"/>
    <property type="project" value="UniProtKB-SubCell"/>
</dbReference>
<sequence length="318" mass="33103">MSPALPLSPVMGARDWALLLSLSLLWGGSFFLNGVAVQALPPLTIVAARVGLAAPVLWLAVRAFGHRMPRDPGVWAAFILMGVLNNAIPFSLIVWGQSHIPSGLASILNATTPLFTVVVAGALLADERFTGRRIVGVVFGFLGVTVLIGVDALNVGGLPFLPQLAILGAALSYACSSVFGRRFRRWSIDPLVTAAGQVTVSGLIMVGLAAVVDRPWTLPMPDVSVLAALGALAVLCTALAYGLFFRILASSGATNVQLVTFLVPVTAILLGALILGETLRSNHFAGMALIGLGLLAMDGRPWRALRSLWGGADRGAAA</sequence>
<keyword evidence="3 5" id="KW-1133">Transmembrane helix</keyword>